<keyword evidence="3" id="KW-0813">Transport</keyword>
<feature type="transmembrane region" description="Helical" evidence="14">
    <location>
        <begin position="256"/>
        <end position="277"/>
    </location>
</feature>
<dbReference type="RefSeq" id="WP_174406896.1">
    <property type="nucleotide sequence ID" value="NZ_BLVO01000016.1"/>
</dbReference>
<dbReference type="Pfam" id="PF22113">
    <property type="entry name" value="Mtrc-MtrF_II-IV_dom"/>
    <property type="match status" value="1"/>
</dbReference>
<dbReference type="GO" id="GO:0019646">
    <property type="term" value="P:aerobic electron transport chain"/>
    <property type="evidence" value="ECO:0007669"/>
    <property type="project" value="InterPro"/>
</dbReference>
<evidence type="ECO:0000256" key="2">
    <source>
        <dbReference type="ARBA" id="ARBA00009819"/>
    </source>
</evidence>
<dbReference type="EMBL" id="BLVO01000016">
    <property type="protein sequence ID" value="GFM35286.1"/>
    <property type="molecule type" value="Genomic_DNA"/>
</dbReference>
<sequence length="883" mass="97440">MEYPVWWIPEFSGGFIIACVAVFHVFIAHFAVGGGLFLVLTERKAVKENDSRILEYVKAHTKFFLLLTMVAGGMTGVGIWFTIGLLSPAATSTLVHAFGFGWAIEWVFFLCEIVALLLYHYRFNHMSRRDHMVIGWFYFGFAFMSLYVINGIITTMLTPGEWLQTQRFWDGFYNPTFWPSLALRTSICLMGAGLFALVTAIRIKEEHTRERMVRYAVRWVGYPFLLMLPAGVWYLMALPEPQFTMVLQKSAQTPQLVRVFYPLTAAIILGGLTVAYIHTKACRTVLVGVLVLAGLAHIGTFEWIREAGRRPYLIHGHTWSNSVKVTETELIRKEGALQHAKWVKVREVTPQNLVEAGEELYRLQCLACHSIGGPMLSAETRTAALTRTGLEAQLSGQGRLRNFMPPFLGTEVERVALATFIADIIQKREPAGASVSPQALATIIPAFNRHEAEYVLVAWATMGMTTISDNNDRFTMQPPGVTVRAQLLRRDDTPEILTDGVVLSYRMEKGFETPARHVTFWDHAAALFGKDVPPNVGMAPGGEPGSGPEGTFVPDEAHRAFVVHGLPALPYGNDGSVNPYPLLIVEARDTSGELLAETQVAVPVSTEWGCRNCHDGGWRVANRTGMSDVTADNILAAHDKINRTDLVARAARGNPVLCQSCHGSAKLGTEGQEGLIGFSAAVHGWHANYLGEEDDRSCKSCHPAARSSFTQGMRGVHGSKGLTCVNCHGTLEDHALGLLKKEKELGKRGVDKLMTHLVPRVVDSYEEVQARSPWVSEPDCTVCHDFFTTPAADASAAHKWTSGDPAELYSERQDDMGAIMCQACHGSTHALYPAENAFGKLRSNIIPLQYQQLAGPLGRGNNCICHTRELTVYESAHHPIVPK</sequence>
<keyword evidence="6 14" id="KW-0812">Transmembrane</keyword>
<dbReference type="InterPro" id="IPR036909">
    <property type="entry name" value="Cyt_c-like_dom_sf"/>
</dbReference>
<feature type="transmembrane region" description="Helical" evidence="14">
    <location>
        <begin position="133"/>
        <end position="157"/>
    </location>
</feature>
<feature type="transmembrane region" description="Helical" evidence="14">
    <location>
        <begin position="61"/>
        <end position="83"/>
    </location>
</feature>
<evidence type="ECO:0000256" key="13">
    <source>
        <dbReference type="PROSITE-ProRule" id="PRU00433"/>
    </source>
</evidence>
<evidence type="ECO:0000259" key="15">
    <source>
        <dbReference type="PROSITE" id="PS51007"/>
    </source>
</evidence>
<dbReference type="GO" id="GO:0020037">
    <property type="term" value="F:heme binding"/>
    <property type="evidence" value="ECO:0007669"/>
    <property type="project" value="InterPro"/>
</dbReference>
<evidence type="ECO:0000256" key="9">
    <source>
        <dbReference type="ARBA" id="ARBA00022982"/>
    </source>
</evidence>
<comment type="similarity">
    <text evidence="2">Belongs to the cytochrome ubiquinol oxidase subunit 1 family.</text>
</comment>
<dbReference type="PANTHER" id="PTHR35038">
    <property type="entry name" value="DISSIMILATORY SULFITE REDUCTASE SIRA"/>
    <property type="match status" value="1"/>
</dbReference>
<organism evidence="16 17">
    <name type="scientific">Desulfovibrio subterraneus</name>
    <dbReference type="NCBI Taxonomy" id="2718620"/>
    <lineage>
        <taxon>Bacteria</taxon>
        <taxon>Pseudomonadati</taxon>
        <taxon>Thermodesulfobacteriota</taxon>
        <taxon>Desulfovibrionia</taxon>
        <taxon>Desulfovibrionales</taxon>
        <taxon>Desulfovibrionaceae</taxon>
        <taxon>Desulfovibrio</taxon>
    </lineage>
</organism>
<evidence type="ECO:0000256" key="8">
    <source>
        <dbReference type="ARBA" id="ARBA00022729"/>
    </source>
</evidence>
<keyword evidence="4" id="KW-1003">Cell membrane</keyword>
<dbReference type="InterPro" id="IPR002585">
    <property type="entry name" value="Cyt-d_ubiquinol_oxidase_su_1"/>
</dbReference>
<dbReference type="AlphaFoldDB" id="A0A7J0BNM4"/>
<dbReference type="Gene3D" id="1.10.760.10">
    <property type="entry name" value="Cytochrome c-like domain"/>
    <property type="match status" value="1"/>
</dbReference>
<feature type="transmembrane region" description="Helical" evidence="14">
    <location>
        <begin position="15"/>
        <end position="40"/>
    </location>
</feature>
<name>A0A7J0BNM4_9BACT</name>
<feature type="transmembrane region" description="Helical" evidence="14">
    <location>
        <begin position="177"/>
        <end position="203"/>
    </location>
</feature>
<feature type="transmembrane region" description="Helical" evidence="14">
    <location>
        <begin position="284"/>
        <end position="304"/>
    </location>
</feature>
<feature type="transmembrane region" description="Helical" evidence="14">
    <location>
        <begin position="103"/>
        <end position="121"/>
    </location>
</feature>
<evidence type="ECO:0000256" key="7">
    <source>
        <dbReference type="ARBA" id="ARBA00022723"/>
    </source>
</evidence>
<keyword evidence="12 14" id="KW-0472">Membrane</keyword>
<evidence type="ECO:0000313" key="17">
    <source>
        <dbReference type="Proteomes" id="UP000503840"/>
    </source>
</evidence>
<proteinExistence type="inferred from homology"/>
<dbReference type="GO" id="GO:0070069">
    <property type="term" value="C:cytochrome complex"/>
    <property type="evidence" value="ECO:0007669"/>
    <property type="project" value="InterPro"/>
</dbReference>
<evidence type="ECO:0000256" key="3">
    <source>
        <dbReference type="ARBA" id="ARBA00022448"/>
    </source>
</evidence>
<comment type="subcellular location">
    <subcellularLocation>
        <location evidence="1">Cell membrane</location>
        <topology evidence="1">Multi-pass membrane protein</topology>
    </subcellularLocation>
</comment>
<evidence type="ECO:0000256" key="6">
    <source>
        <dbReference type="ARBA" id="ARBA00022692"/>
    </source>
</evidence>
<keyword evidence="11 13" id="KW-0408">Iron</keyword>
<dbReference type="InterPro" id="IPR051829">
    <property type="entry name" value="Multiheme_Cytochr_ET"/>
</dbReference>
<evidence type="ECO:0000256" key="1">
    <source>
        <dbReference type="ARBA" id="ARBA00004651"/>
    </source>
</evidence>
<dbReference type="Pfam" id="PF01654">
    <property type="entry name" value="Cyt_bd_oxida_I"/>
    <property type="match status" value="1"/>
</dbReference>
<evidence type="ECO:0000256" key="14">
    <source>
        <dbReference type="SAM" id="Phobius"/>
    </source>
</evidence>
<evidence type="ECO:0000313" key="16">
    <source>
        <dbReference type="EMBL" id="GFM35286.1"/>
    </source>
</evidence>
<evidence type="ECO:0000256" key="5">
    <source>
        <dbReference type="ARBA" id="ARBA00022617"/>
    </source>
</evidence>
<dbReference type="PANTHER" id="PTHR35038:SF8">
    <property type="entry name" value="C-TYPE POLYHEME CYTOCHROME OMCC"/>
    <property type="match status" value="1"/>
</dbReference>
<dbReference type="GO" id="GO:0005886">
    <property type="term" value="C:plasma membrane"/>
    <property type="evidence" value="ECO:0007669"/>
    <property type="project" value="UniProtKB-SubCell"/>
</dbReference>
<dbReference type="InterPro" id="IPR054337">
    <property type="entry name" value="Mtrc-MtrF-like_dom_II/IV"/>
</dbReference>
<keyword evidence="5 13" id="KW-0349">Heme</keyword>
<keyword evidence="10 14" id="KW-1133">Transmembrane helix</keyword>
<accession>A0A7J0BNM4</accession>
<gene>
    <name evidence="16" type="ORF">DSM101010T_36510</name>
</gene>
<dbReference type="GO" id="GO:0046872">
    <property type="term" value="F:metal ion binding"/>
    <property type="evidence" value="ECO:0007669"/>
    <property type="project" value="UniProtKB-KW"/>
</dbReference>
<dbReference type="SUPFAM" id="SSF48695">
    <property type="entry name" value="Multiheme cytochromes"/>
    <property type="match status" value="1"/>
</dbReference>
<evidence type="ECO:0000256" key="4">
    <source>
        <dbReference type="ARBA" id="ARBA00022475"/>
    </source>
</evidence>
<evidence type="ECO:0000256" key="12">
    <source>
        <dbReference type="ARBA" id="ARBA00023136"/>
    </source>
</evidence>
<dbReference type="GO" id="GO:0009055">
    <property type="term" value="F:electron transfer activity"/>
    <property type="evidence" value="ECO:0007669"/>
    <property type="project" value="InterPro"/>
</dbReference>
<dbReference type="InterPro" id="IPR036280">
    <property type="entry name" value="Multihaem_cyt_sf"/>
</dbReference>
<evidence type="ECO:0000256" key="11">
    <source>
        <dbReference type="ARBA" id="ARBA00023004"/>
    </source>
</evidence>
<keyword evidence="8" id="KW-0732">Signal</keyword>
<keyword evidence="9" id="KW-0249">Electron transport</keyword>
<evidence type="ECO:0000256" key="10">
    <source>
        <dbReference type="ARBA" id="ARBA00022989"/>
    </source>
</evidence>
<protein>
    <submittedName>
        <fullName evidence="16">Cytochrome c family protein</fullName>
    </submittedName>
</protein>
<keyword evidence="17" id="KW-1185">Reference proteome</keyword>
<comment type="caution">
    <text evidence="16">The sequence shown here is derived from an EMBL/GenBank/DDBJ whole genome shotgun (WGS) entry which is preliminary data.</text>
</comment>
<reference evidence="16 17" key="1">
    <citation type="submission" date="2020-05" db="EMBL/GenBank/DDBJ databases">
        <title>Draft genome sequence of Desulfovibrio sp. strain HN2T.</title>
        <authorList>
            <person name="Ueno A."/>
            <person name="Tamazawa S."/>
            <person name="Tamamura S."/>
            <person name="Murakami T."/>
            <person name="Kiyama T."/>
            <person name="Inomata H."/>
            <person name="Amano Y."/>
            <person name="Miyakawa K."/>
            <person name="Tamaki H."/>
            <person name="Naganuma T."/>
            <person name="Kaneko K."/>
        </authorList>
    </citation>
    <scope>NUCLEOTIDE SEQUENCE [LARGE SCALE GENOMIC DNA]</scope>
    <source>
        <strain evidence="16 17">HN2</strain>
    </source>
</reference>
<dbReference type="InterPro" id="IPR009056">
    <property type="entry name" value="Cyt_c-like_dom"/>
</dbReference>
<dbReference type="Proteomes" id="UP000503840">
    <property type="component" value="Unassembled WGS sequence"/>
</dbReference>
<dbReference type="PROSITE" id="PS51007">
    <property type="entry name" value="CYTC"/>
    <property type="match status" value="1"/>
</dbReference>
<keyword evidence="7 13" id="KW-0479">Metal-binding</keyword>
<dbReference type="SUPFAM" id="SSF46626">
    <property type="entry name" value="Cytochrome c"/>
    <property type="match status" value="1"/>
</dbReference>
<feature type="transmembrane region" description="Helical" evidence="14">
    <location>
        <begin position="215"/>
        <end position="236"/>
    </location>
</feature>
<dbReference type="Gene3D" id="3.90.10.10">
    <property type="entry name" value="Cytochrome C3"/>
    <property type="match status" value="1"/>
</dbReference>
<feature type="domain" description="Cytochrome c" evidence="15">
    <location>
        <begin position="352"/>
        <end position="451"/>
    </location>
</feature>